<evidence type="ECO:0008006" key="4">
    <source>
        <dbReference type="Google" id="ProtNLM"/>
    </source>
</evidence>
<name>A0A8J7GLZ1_9ACTN</name>
<comment type="caution">
    <text evidence="2">The sequence shown here is derived from an EMBL/GenBank/DDBJ whole genome shotgun (WGS) entry which is preliminary data.</text>
</comment>
<keyword evidence="3" id="KW-1185">Reference proteome</keyword>
<dbReference type="Proteomes" id="UP000622552">
    <property type="component" value="Unassembled WGS sequence"/>
</dbReference>
<dbReference type="AlphaFoldDB" id="A0A8J7GLZ1"/>
<dbReference type="RefSeq" id="WP_197005928.1">
    <property type="nucleotide sequence ID" value="NZ_BONS01000012.1"/>
</dbReference>
<feature type="region of interest" description="Disordered" evidence="1">
    <location>
        <begin position="1"/>
        <end position="36"/>
    </location>
</feature>
<evidence type="ECO:0000313" key="2">
    <source>
        <dbReference type="EMBL" id="MBG6139253.1"/>
    </source>
</evidence>
<reference evidence="2" key="1">
    <citation type="submission" date="2020-11" db="EMBL/GenBank/DDBJ databases">
        <title>Sequencing the genomes of 1000 actinobacteria strains.</title>
        <authorList>
            <person name="Klenk H.-P."/>
        </authorList>
    </citation>
    <scope>NUCLEOTIDE SEQUENCE</scope>
    <source>
        <strain evidence="2">DSM 45356</strain>
    </source>
</reference>
<gene>
    <name evidence="2" type="ORF">IW245_005447</name>
</gene>
<evidence type="ECO:0000256" key="1">
    <source>
        <dbReference type="SAM" id="MobiDB-lite"/>
    </source>
</evidence>
<sequence>MTPEQFAAAITPGAQGPEHGAHGPEDFGGGAQGGLGELGRAVHAQWTAALTARAAEEAAQRARLAATAHDLRTAADRYATTDTLDG</sequence>
<proteinExistence type="predicted"/>
<protein>
    <recommendedName>
        <fullName evidence="4">Excreted virulence factor EspC (Type VII ESX diderm)</fullName>
    </recommendedName>
</protein>
<accession>A0A8J7GLZ1</accession>
<feature type="compositionally biased region" description="Gly residues" evidence="1">
    <location>
        <begin position="26"/>
        <end position="36"/>
    </location>
</feature>
<evidence type="ECO:0000313" key="3">
    <source>
        <dbReference type="Proteomes" id="UP000622552"/>
    </source>
</evidence>
<organism evidence="2 3">
    <name type="scientific">Longispora fulva</name>
    <dbReference type="NCBI Taxonomy" id="619741"/>
    <lineage>
        <taxon>Bacteria</taxon>
        <taxon>Bacillati</taxon>
        <taxon>Actinomycetota</taxon>
        <taxon>Actinomycetes</taxon>
        <taxon>Micromonosporales</taxon>
        <taxon>Micromonosporaceae</taxon>
        <taxon>Longispora</taxon>
    </lineage>
</organism>
<dbReference type="EMBL" id="JADOUF010000001">
    <property type="protein sequence ID" value="MBG6139253.1"/>
    <property type="molecule type" value="Genomic_DNA"/>
</dbReference>